<proteinExistence type="predicted"/>
<organism evidence="1 2">
    <name type="scientific">Geodermatophilus obscurus</name>
    <dbReference type="NCBI Taxonomy" id="1861"/>
    <lineage>
        <taxon>Bacteria</taxon>
        <taxon>Bacillati</taxon>
        <taxon>Actinomycetota</taxon>
        <taxon>Actinomycetes</taxon>
        <taxon>Geodermatophilales</taxon>
        <taxon>Geodermatophilaceae</taxon>
        <taxon>Geodermatophilus</taxon>
    </lineage>
</organism>
<evidence type="ECO:0000313" key="1">
    <source>
        <dbReference type="EMBL" id="SFN91128.1"/>
    </source>
</evidence>
<gene>
    <name evidence="1" type="ORF">SAMN05660359_00590</name>
</gene>
<dbReference type="Proteomes" id="UP000183642">
    <property type="component" value="Unassembled WGS sequence"/>
</dbReference>
<protein>
    <submittedName>
        <fullName evidence="1">Uncharacterized protein</fullName>
    </submittedName>
</protein>
<reference evidence="2" key="1">
    <citation type="submission" date="2016-10" db="EMBL/GenBank/DDBJ databases">
        <authorList>
            <person name="Varghese N."/>
            <person name="Submissions S."/>
        </authorList>
    </citation>
    <scope>NUCLEOTIDE SEQUENCE [LARGE SCALE GENOMIC DNA]</scope>
    <source>
        <strain evidence="2">DSM 43161</strain>
    </source>
</reference>
<dbReference type="EMBL" id="FOWE01000001">
    <property type="protein sequence ID" value="SFN91128.1"/>
    <property type="molecule type" value="Genomic_DNA"/>
</dbReference>
<name>A0A1I5CW17_9ACTN</name>
<sequence>MPLFADSLFADRHPPDGTLRRLLDEPAGVADGDRAHVAGCTTCRSTLATVRADAEAARTALAVGPALSTGVDTAWRRLSASVDAETRRRTPAAAPARGSRWRTAVRSPVVAAFGVVVVLGGAGAAAAADWLEVFRTEEVTAVPVSSTDLVALPDLTAYGELTVVAEPDVREVADAAAAAEATGLEVPQVDALPTGVTGEPSYTVAGQAVAEFTYSADRAAQAAAAAGETLPPPPPGLDGATFRLQAGPGVAAVWSEARGVPALVVGRVTAPTAFSSGVPFETARDHLLSLPGLPDELAAQLATFDGKGTTLPLPVPAELVTSSTADVDGTEATVLATRDGTVTGVVWVEDGVVTAVAGSLGEDEVLAVARELD</sequence>
<evidence type="ECO:0000313" key="2">
    <source>
        <dbReference type="Proteomes" id="UP000183642"/>
    </source>
</evidence>
<keyword evidence="2" id="KW-1185">Reference proteome</keyword>
<dbReference type="RefSeq" id="WP_280140675.1">
    <property type="nucleotide sequence ID" value="NZ_FOWE01000001.1"/>
</dbReference>
<accession>A0A1I5CW17</accession>
<dbReference type="AlphaFoldDB" id="A0A1I5CW17"/>